<comment type="similarity">
    <text evidence="1">Belongs to the FGGY kinase family.</text>
</comment>
<dbReference type="SUPFAM" id="SSF53067">
    <property type="entry name" value="Actin-like ATPase domain"/>
    <property type="match status" value="1"/>
</dbReference>
<evidence type="ECO:0000256" key="3">
    <source>
        <dbReference type="ARBA" id="ARBA00022777"/>
    </source>
</evidence>
<dbReference type="InterPro" id="IPR043129">
    <property type="entry name" value="ATPase_NBD"/>
</dbReference>
<dbReference type="EMBL" id="KC741023">
    <property type="protein sequence ID" value="AGM32847.1"/>
    <property type="molecule type" value="mRNA"/>
</dbReference>
<accession>R4V288</accession>
<organism evidence="4">
    <name type="scientific">Coptotermes formosanus</name>
    <name type="common">Formosan subterranean termite</name>
    <dbReference type="NCBI Taxonomy" id="36987"/>
    <lineage>
        <taxon>Eukaryota</taxon>
        <taxon>Metazoa</taxon>
        <taxon>Ecdysozoa</taxon>
        <taxon>Arthropoda</taxon>
        <taxon>Hexapoda</taxon>
        <taxon>Insecta</taxon>
        <taxon>Pterygota</taxon>
        <taxon>Neoptera</taxon>
        <taxon>Polyneoptera</taxon>
        <taxon>Dictyoptera</taxon>
        <taxon>Blattodea</taxon>
        <taxon>Blattoidea</taxon>
        <taxon>Termitoidae</taxon>
        <taxon>Rhinotermitidae</taxon>
        <taxon>Coptotermes</taxon>
    </lineage>
</organism>
<dbReference type="AlphaFoldDB" id="R4V288"/>
<proteinExistence type="evidence at transcript level"/>
<dbReference type="GO" id="GO:0004370">
    <property type="term" value="F:glycerol kinase activity"/>
    <property type="evidence" value="ECO:0007669"/>
    <property type="project" value="TreeGrafter"/>
</dbReference>
<dbReference type="PANTHER" id="PTHR10196:SF69">
    <property type="entry name" value="GLYCEROL KINASE"/>
    <property type="match status" value="1"/>
</dbReference>
<dbReference type="GO" id="GO:0046167">
    <property type="term" value="P:glycerol-3-phosphate biosynthetic process"/>
    <property type="evidence" value="ECO:0007669"/>
    <property type="project" value="TreeGrafter"/>
</dbReference>
<dbReference type="PANTHER" id="PTHR10196">
    <property type="entry name" value="SUGAR KINASE"/>
    <property type="match status" value="1"/>
</dbReference>
<evidence type="ECO:0000256" key="2">
    <source>
        <dbReference type="ARBA" id="ARBA00022679"/>
    </source>
</evidence>
<dbReference type="GO" id="GO:0005739">
    <property type="term" value="C:mitochondrion"/>
    <property type="evidence" value="ECO:0007669"/>
    <property type="project" value="TreeGrafter"/>
</dbReference>
<dbReference type="GO" id="GO:0006071">
    <property type="term" value="P:glycerol metabolic process"/>
    <property type="evidence" value="ECO:0007669"/>
    <property type="project" value="TreeGrafter"/>
</dbReference>
<evidence type="ECO:0000313" key="4">
    <source>
        <dbReference type="EMBL" id="AGM32847.1"/>
    </source>
</evidence>
<sequence length="98" mass="10843">MEMCTLSQHSLVCMHLIGNRMHEVRPVMAETTALGAAMAAGSAEGIEVWDLNNIQPVACDIFNPLITEDERDARYSKWKMAVERSFGWEASEIGCGGR</sequence>
<dbReference type="GO" id="GO:0006641">
    <property type="term" value="P:triglyceride metabolic process"/>
    <property type="evidence" value="ECO:0007669"/>
    <property type="project" value="TreeGrafter"/>
</dbReference>
<reference evidence="4" key="1">
    <citation type="submission" date="2013-03" db="EMBL/GenBank/DDBJ databases">
        <title>Immune-Related transcriptome of Coptotermes formosanus Shiraki workers: the defense mechanism.</title>
        <authorList>
            <person name="Hussain A."/>
            <person name="Li Y.F."/>
            <person name="Wen S.Y."/>
        </authorList>
    </citation>
    <scope>NUCLEOTIDE SEQUENCE</scope>
</reference>
<keyword evidence="3 4" id="KW-0418">Kinase</keyword>
<evidence type="ECO:0000256" key="1">
    <source>
        <dbReference type="ARBA" id="ARBA00009156"/>
    </source>
</evidence>
<keyword evidence="2" id="KW-0808">Transferase</keyword>
<dbReference type="Gene3D" id="3.30.420.40">
    <property type="match status" value="1"/>
</dbReference>
<name>R4V288_COPFO</name>
<protein>
    <submittedName>
        <fullName evidence="4">Putative glycerol kinase</fullName>
    </submittedName>
</protein>